<evidence type="ECO:0000256" key="1">
    <source>
        <dbReference type="ARBA" id="ARBA00001933"/>
    </source>
</evidence>
<dbReference type="EC" id="4.3.1.-" evidence="4"/>
<keyword evidence="3" id="KW-0663">Pyridoxal phosphate</keyword>
<evidence type="ECO:0000256" key="2">
    <source>
        <dbReference type="ARBA" id="ARBA00010869"/>
    </source>
</evidence>
<organism evidence="5 6">
    <name type="scientific">Helianthus annuus</name>
    <name type="common">Common sunflower</name>
    <dbReference type="NCBI Taxonomy" id="4232"/>
    <lineage>
        <taxon>Eukaryota</taxon>
        <taxon>Viridiplantae</taxon>
        <taxon>Streptophyta</taxon>
        <taxon>Embryophyta</taxon>
        <taxon>Tracheophyta</taxon>
        <taxon>Spermatophyta</taxon>
        <taxon>Magnoliopsida</taxon>
        <taxon>eudicotyledons</taxon>
        <taxon>Gunneridae</taxon>
        <taxon>Pentapetalae</taxon>
        <taxon>asterids</taxon>
        <taxon>campanulids</taxon>
        <taxon>Asterales</taxon>
        <taxon>Asteraceae</taxon>
        <taxon>Asteroideae</taxon>
        <taxon>Heliantheae alliance</taxon>
        <taxon>Heliantheae</taxon>
        <taxon>Helianthus</taxon>
    </lineage>
</organism>
<dbReference type="EMBL" id="CM007904">
    <property type="protein sequence ID" value="OTF94207.1"/>
    <property type="molecule type" value="Genomic_DNA"/>
</dbReference>
<dbReference type="SUPFAM" id="SSF53686">
    <property type="entry name" value="Tryptophan synthase beta subunit-like PLP-dependent enzymes"/>
    <property type="match status" value="1"/>
</dbReference>
<dbReference type="PANTHER" id="PTHR43050:SF1">
    <property type="entry name" value="SERINE RACEMASE"/>
    <property type="match status" value="1"/>
</dbReference>
<dbReference type="AlphaFoldDB" id="A0A251S5V3"/>
<reference evidence="4 6" key="1">
    <citation type="journal article" date="2017" name="Nature">
        <title>The sunflower genome provides insights into oil metabolism, flowering and Asterid evolution.</title>
        <authorList>
            <person name="Badouin H."/>
            <person name="Gouzy J."/>
            <person name="Grassa C.J."/>
            <person name="Murat F."/>
            <person name="Staton S.E."/>
            <person name="Cottret L."/>
            <person name="Lelandais-Briere C."/>
            <person name="Owens G.L."/>
            <person name="Carrere S."/>
            <person name="Mayjonade B."/>
            <person name="Legrand L."/>
            <person name="Gill N."/>
            <person name="Kane N.C."/>
            <person name="Bowers J.E."/>
            <person name="Hubner S."/>
            <person name="Bellec A."/>
            <person name="Berard A."/>
            <person name="Berges H."/>
            <person name="Blanchet N."/>
            <person name="Boniface M.C."/>
            <person name="Brunel D."/>
            <person name="Catrice O."/>
            <person name="Chaidir N."/>
            <person name="Claudel C."/>
            <person name="Donnadieu C."/>
            <person name="Faraut T."/>
            <person name="Fievet G."/>
            <person name="Helmstetter N."/>
            <person name="King M."/>
            <person name="Knapp S.J."/>
            <person name="Lai Z."/>
            <person name="Le Paslier M.C."/>
            <person name="Lippi Y."/>
            <person name="Lorenzon L."/>
            <person name="Mandel J.R."/>
            <person name="Marage G."/>
            <person name="Marchand G."/>
            <person name="Marquand E."/>
            <person name="Bret-Mestries E."/>
            <person name="Morien E."/>
            <person name="Nambeesan S."/>
            <person name="Nguyen T."/>
            <person name="Pegot-Espagnet P."/>
            <person name="Pouilly N."/>
            <person name="Raftis F."/>
            <person name="Sallet E."/>
            <person name="Schiex T."/>
            <person name="Thomas J."/>
            <person name="Vandecasteele C."/>
            <person name="Vares D."/>
            <person name="Vear F."/>
            <person name="Vautrin S."/>
            <person name="Crespi M."/>
            <person name="Mangin B."/>
            <person name="Burke J.M."/>
            <person name="Salse J."/>
            <person name="Munos S."/>
            <person name="Vincourt P."/>
            <person name="Rieseberg L.H."/>
            <person name="Langlade N.B."/>
        </authorList>
    </citation>
    <scope>NUCLEOTIDE SEQUENCE [LARGE SCALE GENOMIC DNA]</scope>
    <source>
        <strain evidence="6">cv. SF193</strain>
        <tissue evidence="4">Leaves</tissue>
    </source>
</reference>
<evidence type="ECO:0000313" key="6">
    <source>
        <dbReference type="Proteomes" id="UP000215914"/>
    </source>
</evidence>
<dbReference type="GO" id="GO:0016829">
    <property type="term" value="F:lyase activity"/>
    <property type="evidence" value="ECO:0007669"/>
    <property type="project" value="UniProtKB-KW"/>
</dbReference>
<evidence type="ECO:0000313" key="4">
    <source>
        <dbReference type="EMBL" id="KAF5763281.1"/>
    </source>
</evidence>
<reference evidence="4" key="3">
    <citation type="submission" date="2020-06" db="EMBL/GenBank/DDBJ databases">
        <title>Helianthus annuus Genome sequencing and assembly Release 2.</title>
        <authorList>
            <person name="Gouzy J."/>
            <person name="Langlade N."/>
            <person name="Munos S."/>
        </authorList>
    </citation>
    <scope>NUCLEOTIDE SEQUENCE</scope>
    <source>
        <tissue evidence="4">Leaves</tissue>
    </source>
</reference>
<dbReference type="Gramene" id="mRNA:HanXRQr2_Chr15g0678451">
    <property type="protein sequence ID" value="mRNA:HanXRQr2_Chr15g0678451"/>
    <property type="gene ID" value="HanXRQr2_Chr15g0678451"/>
</dbReference>
<dbReference type="PANTHER" id="PTHR43050">
    <property type="entry name" value="SERINE / THREONINE RACEMASE FAMILY MEMBER"/>
    <property type="match status" value="1"/>
</dbReference>
<comment type="similarity">
    <text evidence="2">Belongs to the serine/threonine dehydratase family.</text>
</comment>
<dbReference type="EC" id="5.1.1.18" evidence="4"/>
<dbReference type="STRING" id="4232.A0A251S5V3"/>
<dbReference type="Proteomes" id="UP000215914">
    <property type="component" value="Chromosome 15"/>
</dbReference>
<protein>
    <submittedName>
        <fullName evidence="4">Ammonia-lyase, Serine racemase</fullName>
        <ecNumber evidence="4">4.3.1.-</ecNumber>
        <ecNumber evidence="4">5.1.1.18</ecNumber>
    </submittedName>
    <submittedName>
        <fullName evidence="5">Putative tryptophan synthase beta subunit-like PLP-dependent enzyme</fullName>
    </submittedName>
</protein>
<dbReference type="InterPro" id="IPR036052">
    <property type="entry name" value="TrpB-like_PALP_sf"/>
</dbReference>
<comment type="cofactor">
    <cofactor evidence="1">
        <name>pyridoxal 5'-phosphate</name>
        <dbReference type="ChEBI" id="CHEBI:597326"/>
    </cofactor>
</comment>
<dbReference type="EMBL" id="MNCJ02000330">
    <property type="protein sequence ID" value="KAF5763281.1"/>
    <property type="molecule type" value="Genomic_DNA"/>
</dbReference>
<evidence type="ECO:0000256" key="3">
    <source>
        <dbReference type="ARBA" id="ARBA00022898"/>
    </source>
</evidence>
<accession>A0A251S5V3</accession>
<dbReference type="InParanoid" id="A0A251S5V3"/>
<name>A0A251S5V3_HELAN</name>
<dbReference type="Gene3D" id="3.40.50.1100">
    <property type="match status" value="1"/>
</dbReference>
<dbReference type="GO" id="GO:0030378">
    <property type="term" value="F:serine racemase activity"/>
    <property type="evidence" value="ECO:0007669"/>
    <property type="project" value="UniProtKB-EC"/>
</dbReference>
<gene>
    <name evidence="5" type="ORF">HannXRQ_Chr15g0469581</name>
    <name evidence="4" type="ORF">HanXRQr2_Chr15g0678451</name>
</gene>
<proteinExistence type="inferred from homology"/>
<keyword evidence="4" id="KW-0456">Lyase</keyword>
<keyword evidence="6" id="KW-1185">Reference proteome</keyword>
<reference evidence="5" key="2">
    <citation type="submission" date="2017-02" db="EMBL/GenBank/DDBJ databases">
        <title>Sunflower complete genome.</title>
        <authorList>
            <person name="Langlade N."/>
            <person name="Munos S."/>
        </authorList>
    </citation>
    <scope>NUCLEOTIDE SEQUENCE [LARGE SCALE GENOMIC DNA]</scope>
    <source>
        <tissue evidence="5">Leaves</tissue>
    </source>
</reference>
<sequence>MRGGGLTSGTVIGAKAKNPTIRVFAAEPNEADDVAQSKACDRLITLSQTNTIAD</sequence>
<evidence type="ECO:0000313" key="5">
    <source>
        <dbReference type="EMBL" id="OTF94207.1"/>
    </source>
</evidence>
<keyword evidence="4" id="KW-0413">Isomerase</keyword>